<dbReference type="Proteomes" id="UP000033907">
    <property type="component" value="Unassembled WGS sequence"/>
</dbReference>
<evidence type="ECO:0000313" key="2">
    <source>
        <dbReference type="Proteomes" id="UP000033907"/>
    </source>
</evidence>
<sequence length="32" mass="3434">MLWAGGEFQELAADSLGLHHLATFFLSLSSLA</sequence>
<reference evidence="1 2" key="1">
    <citation type="journal article" date="2015" name="Nature">
        <title>rRNA introns, odd ribosomes, and small enigmatic genomes across a large radiation of phyla.</title>
        <authorList>
            <person name="Brown C.T."/>
            <person name="Hug L.A."/>
            <person name="Thomas B.C."/>
            <person name="Sharon I."/>
            <person name="Castelle C.J."/>
            <person name="Singh A."/>
            <person name="Wilkins M.J."/>
            <person name="Williams K.H."/>
            <person name="Banfield J.F."/>
        </authorList>
    </citation>
    <scope>NUCLEOTIDE SEQUENCE [LARGE SCALE GENOMIC DNA]</scope>
</reference>
<evidence type="ECO:0000313" key="1">
    <source>
        <dbReference type="EMBL" id="KKT11352.1"/>
    </source>
</evidence>
<proteinExistence type="predicted"/>
<protein>
    <submittedName>
        <fullName evidence="1">Uncharacterized protein</fullName>
    </submittedName>
</protein>
<organism evidence="1 2">
    <name type="scientific">Candidatus Nomurabacteria bacterium GW2011_GWF2_43_24</name>
    <dbReference type="NCBI Taxonomy" id="1618778"/>
    <lineage>
        <taxon>Bacteria</taxon>
        <taxon>Candidatus Nomuraibacteriota</taxon>
    </lineage>
</organism>
<accession>A0A0G1GVE1</accession>
<name>A0A0G1GVE1_9BACT</name>
<gene>
    <name evidence="1" type="ORF">UV91_C0007G0052</name>
</gene>
<comment type="caution">
    <text evidence="1">The sequence shown here is derived from an EMBL/GenBank/DDBJ whole genome shotgun (WGS) entry which is preliminary data.</text>
</comment>
<dbReference type="EMBL" id="LCGH01000007">
    <property type="protein sequence ID" value="KKT11352.1"/>
    <property type="molecule type" value="Genomic_DNA"/>
</dbReference>
<dbReference type="AlphaFoldDB" id="A0A0G1GVE1"/>